<keyword evidence="2" id="KW-1003">Cell membrane</keyword>
<keyword evidence="6" id="KW-0238">DNA-binding</keyword>
<dbReference type="InterPro" id="IPR033479">
    <property type="entry name" value="dCache_1"/>
</dbReference>
<dbReference type="PANTHER" id="PTHR43280">
    <property type="entry name" value="ARAC-FAMILY TRANSCRIPTIONAL REGULATOR"/>
    <property type="match status" value="1"/>
</dbReference>
<dbReference type="InterPro" id="IPR020449">
    <property type="entry name" value="Tscrpt_reg_AraC-type_HTH"/>
</dbReference>
<dbReference type="Proteomes" id="UP000006620">
    <property type="component" value="Chromosome"/>
</dbReference>
<name>F8FLS7_PAEMK</name>
<dbReference type="GO" id="GO:0005886">
    <property type="term" value="C:plasma membrane"/>
    <property type="evidence" value="ECO:0007669"/>
    <property type="project" value="UniProtKB-SubCell"/>
</dbReference>
<protein>
    <submittedName>
        <fullName evidence="11">Transcriptional regulator, AraC family</fullName>
    </submittedName>
</protein>
<dbReference type="PROSITE" id="PS00041">
    <property type="entry name" value="HTH_ARAC_FAMILY_1"/>
    <property type="match status" value="1"/>
</dbReference>
<comment type="subcellular location">
    <subcellularLocation>
        <location evidence="1">Cell membrane</location>
        <topology evidence="1">Multi-pass membrane protein</topology>
    </subcellularLocation>
</comment>
<evidence type="ECO:0000256" key="8">
    <source>
        <dbReference type="ARBA" id="ARBA00023163"/>
    </source>
</evidence>
<organism evidence="11 12">
    <name type="scientific">Paenibacillus mucilaginosus (strain KNP414)</name>
    <dbReference type="NCBI Taxonomy" id="1036673"/>
    <lineage>
        <taxon>Bacteria</taxon>
        <taxon>Bacillati</taxon>
        <taxon>Bacillota</taxon>
        <taxon>Bacilli</taxon>
        <taxon>Bacillales</taxon>
        <taxon>Paenibacillaceae</taxon>
        <taxon>Paenibacillus</taxon>
    </lineage>
</organism>
<keyword evidence="7 9" id="KW-0472">Membrane</keyword>
<dbReference type="SUPFAM" id="SSF46689">
    <property type="entry name" value="Homeodomain-like"/>
    <property type="match status" value="1"/>
</dbReference>
<evidence type="ECO:0000256" key="4">
    <source>
        <dbReference type="ARBA" id="ARBA00022989"/>
    </source>
</evidence>
<evidence type="ECO:0000256" key="3">
    <source>
        <dbReference type="ARBA" id="ARBA00022692"/>
    </source>
</evidence>
<dbReference type="AlphaFoldDB" id="F8FLS7"/>
<feature type="transmembrane region" description="Helical" evidence="9">
    <location>
        <begin position="12"/>
        <end position="33"/>
    </location>
</feature>
<keyword evidence="3 9" id="KW-0812">Transmembrane</keyword>
<evidence type="ECO:0000256" key="2">
    <source>
        <dbReference type="ARBA" id="ARBA00022475"/>
    </source>
</evidence>
<gene>
    <name evidence="11" type="ordered locus">KNP414_06322</name>
</gene>
<dbReference type="Pfam" id="PF12833">
    <property type="entry name" value="HTH_18"/>
    <property type="match status" value="1"/>
</dbReference>
<dbReference type="Gene3D" id="1.10.10.60">
    <property type="entry name" value="Homeodomain-like"/>
    <property type="match status" value="2"/>
</dbReference>
<dbReference type="GO" id="GO:0003700">
    <property type="term" value="F:DNA-binding transcription factor activity"/>
    <property type="evidence" value="ECO:0007669"/>
    <property type="project" value="InterPro"/>
</dbReference>
<evidence type="ECO:0000256" key="9">
    <source>
        <dbReference type="SAM" id="Phobius"/>
    </source>
</evidence>
<keyword evidence="5" id="KW-0805">Transcription regulation</keyword>
<sequence>MWSRIKPKKMYLTIFLYSCAAVSLLTLMFTWFLSGQFVRTALEEMDKSHEAKMKQVMKSSEFTLQQLRQFALRIYSDESIKLWLSMEKGAEAPLALSKAATSVREFMSSEPFIHAIYLINFDLDRIYTSDSSIYSTQDFYDPALLDYIQHQTTPYLQYVNHEVEGETYLALVVPSAGPRQSYQGYAAILFSKPLLKEYMLQVSDEDQNKLYIEGKNGEYILGNADPALAQELSAVQVPEGAAGWKWESGGETWSIRSEQLPIEGWKVYHLSPLSLWQAKVAKIRLEIIGSSVLLLAALLLFLYWQSYRSLKPLSDLAAHVKSRLGQGDPVNQSPLAGNEMALLHSGFQSLVERIEQLDLSMKSSQALVKDDFLRQWILSPRPSKPVREFIESRTPLLRAGWFRMAVIRLESYGRFTEQYDFASRKLLRFSMGNILSEVLANQGYAAETVDFGSDHIVAILASPASEGEWEQVIAAAEEARVQIRQWLKLEVQAAVSPRLDAEENLPQTYHQLYELTLLRFIHSGEDKVYTREDLERYERGRGSELDEALLKQVIHSVQLRNEKALEGYWDQLTHQMRELSYEECRLQLTHIIYTIMKSFKHHSVLHGMKSIHSFLDQFATLGEVQSWMYREMLKIMDSHRRKSGSNRKEEVAAEMIDYVRNHLHDPMLSVDDIAAHVSMSVNYARQIFKDQFGSSLSDFIAGQRIDYAAKLLTTTDWTVAEITEQSGFQTKSTFFAAFKRATGMTPNQYRMEKSAGASS</sequence>
<dbReference type="PROSITE" id="PS01124">
    <property type="entry name" value="HTH_ARAC_FAMILY_2"/>
    <property type="match status" value="1"/>
</dbReference>
<dbReference type="PANTHER" id="PTHR43280:SF2">
    <property type="entry name" value="HTH-TYPE TRANSCRIPTIONAL REGULATOR EXSA"/>
    <property type="match status" value="1"/>
</dbReference>
<dbReference type="InterPro" id="IPR018062">
    <property type="entry name" value="HTH_AraC-typ_CS"/>
</dbReference>
<feature type="domain" description="HTH araC/xylS-type" evidence="10">
    <location>
        <begin position="653"/>
        <end position="752"/>
    </location>
</feature>
<keyword evidence="4 9" id="KW-1133">Transmembrane helix</keyword>
<dbReference type="PATRIC" id="fig|1036673.3.peg.5882"/>
<dbReference type="Pfam" id="PF02743">
    <property type="entry name" value="dCache_1"/>
    <property type="match status" value="1"/>
</dbReference>
<evidence type="ECO:0000256" key="5">
    <source>
        <dbReference type="ARBA" id="ARBA00023015"/>
    </source>
</evidence>
<evidence type="ECO:0000256" key="6">
    <source>
        <dbReference type="ARBA" id="ARBA00023125"/>
    </source>
</evidence>
<reference evidence="11 12" key="2">
    <citation type="journal article" date="2013" name="Genome Announc.">
        <title>Genome Sequence of Growth-Improving Paenibacillus mucilaginosus Strain KNP414.</title>
        <authorList>
            <person name="Lu J.J."/>
            <person name="Wang J.F."/>
            <person name="Hu X.F."/>
        </authorList>
    </citation>
    <scope>NUCLEOTIDE SEQUENCE [LARGE SCALE GENOMIC DNA]</scope>
    <source>
        <strain evidence="11 12">KNP414</strain>
    </source>
</reference>
<evidence type="ECO:0000313" key="12">
    <source>
        <dbReference type="Proteomes" id="UP000006620"/>
    </source>
</evidence>
<reference evidence="12" key="1">
    <citation type="submission" date="2011-06" db="EMBL/GenBank/DDBJ databases">
        <title>Complete genome sequence of Paenibacillus mucilaginosus KNP414.</title>
        <authorList>
            <person name="Wang J."/>
            <person name="Hu S."/>
            <person name="Hu X."/>
            <person name="Zhang B."/>
            <person name="Dong D."/>
            <person name="Zhang S."/>
            <person name="Zhao K."/>
            <person name="Wu D."/>
        </authorList>
    </citation>
    <scope>NUCLEOTIDE SEQUENCE [LARGE SCALE GENOMIC DNA]</scope>
    <source>
        <strain evidence="12">KNP414</strain>
    </source>
</reference>
<dbReference type="SMART" id="SM00342">
    <property type="entry name" value="HTH_ARAC"/>
    <property type="match status" value="1"/>
</dbReference>
<dbReference type="GO" id="GO:0043565">
    <property type="term" value="F:sequence-specific DNA binding"/>
    <property type="evidence" value="ECO:0007669"/>
    <property type="project" value="InterPro"/>
</dbReference>
<dbReference type="RefSeq" id="WP_013919987.1">
    <property type="nucleotide sequence ID" value="NC_015690.1"/>
</dbReference>
<keyword evidence="8" id="KW-0804">Transcription</keyword>
<proteinExistence type="predicted"/>
<dbReference type="PRINTS" id="PR00032">
    <property type="entry name" value="HTHARAC"/>
</dbReference>
<evidence type="ECO:0000313" key="11">
    <source>
        <dbReference type="EMBL" id="AEI44843.1"/>
    </source>
</evidence>
<evidence type="ECO:0000256" key="1">
    <source>
        <dbReference type="ARBA" id="ARBA00004651"/>
    </source>
</evidence>
<evidence type="ECO:0000256" key="7">
    <source>
        <dbReference type="ARBA" id="ARBA00023136"/>
    </source>
</evidence>
<dbReference type="InterPro" id="IPR018060">
    <property type="entry name" value="HTH_AraC"/>
</dbReference>
<dbReference type="KEGG" id="pms:KNP414_06322"/>
<evidence type="ECO:0000259" key="10">
    <source>
        <dbReference type="PROSITE" id="PS01124"/>
    </source>
</evidence>
<dbReference type="InterPro" id="IPR009057">
    <property type="entry name" value="Homeodomain-like_sf"/>
</dbReference>
<accession>F8FLS7</accession>
<dbReference type="EMBL" id="CP002869">
    <property type="protein sequence ID" value="AEI44843.1"/>
    <property type="molecule type" value="Genomic_DNA"/>
</dbReference>
<dbReference type="HOGENOM" id="CLU_019175_0_0_9"/>